<dbReference type="RefSeq" id="WP_362915186.1">
    <property type="nucleotide sequence ID" value="NZ_JBHSBC010000003.1"/>
</dbReference>
<comment type="caution">
    <text evidence="2">The sequence shown here is derived from an EMBL/GenBank/DDBJ whole genome shotgun (WGS) entry which is preliminary data.</text>
</comment>
<name>A0ABV8EV81_9ACTN</name>
<gene>
    <name evidence="2" type="ORF">ACFOYY_05795</name>
</gene>
<sequence>MAALDDLVDADLLLELLLVEALHVEAERLAAGRRTGPDSGEGSRGLGSTPRRPRGQ</sequence>
<protein>
    <submittedName>
        <fullName evidence="2">Uncharacterized protein</fullName>
    </submittedName>
</protein>
<keyword evidence="3" id="KW-1185">Reference proteome</keyword>
<proteinExistence type="predicted"/>
<dbReference type="EMBL" id="JBHSBC010000003">
    <property type="protein sequence ID" value="MFC3979620.1"/>
    <property type="molecule type" value="Genomic_DNA"/>
</dbReference>
<reference evidence="3" key="1">
    <citation type="journal article" date="2019" name="Int. J. Syst. Evol. Microbiol.">
        <title>The Global Catalogue of Microorganisms (GCM) 10K type strain sequencing project: providing services to taxonomists for standard genome sequencing and annotation.</title>
        <authorList>
            <consortium name="The Broad Institute Genomics Platform"/>
            <consortium name="The Broad Institute Genome Sequencing Center for Infectious Disease"/>
            <person name="Wu L."/>
            <person name="Ma J."/>
        </authorList>
    </citation>
    <scope>NUCLEOTIDE SEQUENCE [LARGE SCALE GENOMIC DNA]</scope>
    <source>
        <strain evidence="3">TBRC 7912</strain>
    </source>
</reference>
<dbReference type="Proteomes" id="UP001595698">
    <property type="component" value="Unassembled WGS sequence"/>
</dbReference>
<evidence type="ECO:0000313" key="2">
    <source>
        <dbReference type="EMBL" id="MFC3979620.1"/>
    </source>
</evidence>
<feature type="region of interest" description="Disordered" evidence="1">
    <location>
        <begin position="28"/>
        <end position="56"/>
    </location>
</feature>
<organism evidence="2 3">
    <name type="scientific">Streptosporangium jomthongense</name>
    <dbReference type="NCBI Taxonomy" id="1193683"/>
    <lineage>
        <taxon>Bacteria</taxon>
        <taxon>Bacillati</taxon>
        <taxon>Actinomycetota</taxon>
        <taxon>Actinomycetes</taxon>
        <taxon>Streptosporangiales</taxon>
        <taxon>Streptosporangiaceae</taxon>
        <taxon>Streptosporangium</taxon>
    </lineage>
</organism>
<accession>A0ABV8EV81</accession>
<evidence type="ECO:0000256" key="1">
    <source>
        <dbReference type="SAM" id="MobiDB-lite"/>
    </source>
</evidence>
<evidence type="ECO:0000313" key="3">
    <source>
        <dbReference type="Proteomes" id="UP001595698"/>
    </source>
</evidence>